<reference evidence="3" key="1">
    <citation type="submission" date="2017-11" db="EMBL/GenBank/DDBJ databases">
        <authorList>
            <person name="Kuznetsova I."/>
            <person name="Sazanova A."/>
            <person name="Chirak E."/>
            <person name="Safronova V."/>
            <person name="Willems A."/>
        </authorList>
    </citation>
    <scope>NUCLEOTIDE SEQUENCE [LARGE SCALE GENOMIC DNA]</scope>
    <source>
        <strain evidence="3">CCBAU 03422</strain>
    </source>
</reference>
<dbReference type="Gene3D" id="1.10.10.10">
    <property type="entry name" value="Winged helix-like DNA-binding domain superfamily/Winged helix DNA-binding domain"/>
    <property type="match status" value="1"/>
</dbReference>
<dbReference type="OrthoDB" id="9815567at2"/>
<proteinExistence type="predicted"/>
<dbReference type="GO" id="GO:0003700">
    <property type="term" value="F:DNA-binding transcription factor activity"/>
    <property type="evidence" value="ECO:0007669"/>
    <property type="project" value="InterPro"/>
</dbReference>
<dbReference type="PANTHER" id="PTHR33164:SF57">
    <property type="entry name" value="MARR-FAMILY TRANSCRIPTIONAL REGULATOR"/>
    <property type="match status" value="1"/>
</dbReference>
<evidence type="ECO:0000259" key="1">
    <source>
        <dbReference type="SMART" id="SM00347"/>
    </source>
</evidence>
<dbReference type="PANTHER" id="PTHR33164">
    <property type="entry name" value="TRANSCRIPTIONAL REGULATOR, MARR FAMILY"/>
    <property type="match status" value="1"/>
</dbReference>
<accession>A0A2P7B5W8</accession>
<organism evidence="2 3">
    <name type="scientific">Phyllobacterium sophorae</name>
    <dbReference type="NCBI Taxonomy" id="1520277"/>
    <lineage>
        <taxon>Bacteria</taxon>
        <taxon>Pseudomonadati</taxon>
        <taxon>Pseudomonadota</taxon>
        <taxon>Alphaproteobacteria</taxon>
        <taxon>Hyphomicrobiales</taxon>
        <taxon>Phyllobacteriaceae</taxon>
        <taxon>Phyllobacterium</taxon>
    </lineage>
</organism>
<dbReference type="InterPro" id="IPR036388">
    <property type="entry name" value="WH-like_DNA-bd_sf"/>
</dbReference>
<dbReference type="Pfam" id="PF12802">
    <property type="entry name" value="MarR_2"/>
    <property type="match status" value="1"/>
</dbReference>
<gene>
    <name evidence="2" type="ORF">CU103_21165</name>
</gene>
<dbReference type="RefSeq" id="WP_106666013.1">
    <property type="nucleotide sequence ID" value="NZ_PGGM01000011.1"/>
</dbReference>
<name>A0A2P7B5W8_9HYPH</name>
<dbReference type="SMART" id="SM00347">
    <property type="entry name" value="HTH_MARR"/>
    <property type="match status" value="1"/>
</dbReference>
<dbReference type="InterPro" id="IPR000835">
    <property type="entry name" value="HTH_MarR-typ"/>
</dbReference>
<comment type="caution">
    <text evidence="2">The sequence shown here is derived from an EMBL/GenBank/DDBJ whole genome shotgun (WGS) entry which is preliminary data.</text>
</comment>
<evidence type="ECO:0000313" key="3">
    <source>
        <dbReference type="Proteomes" id="UP000241764"/>
    </source>
</evidence>
<dbReference type="SUPFAM" id="SSF46785">
    <property type="entry name" value="Winged helix' DNA-binding domain"/>
    <property type="match status" value="1"/>
</dbReference>
<sequence length="161" mass="17355">MTNNGKGTLTGKPPEKAKRREIIVRELGAELGALIAASRAVTSEAAESLGPGVSASAFQMLQWLHSFGPTKASGIAEALSMDRSVISRLAKELRKLGLVEAGPDSEDARSIVYRIAEPARGKVAEAIARKGSHFEMRISGWPDADLMHLTRLLRRLNGRIL</sequence>
<dbReference type="Proteomes" id="UP000241764">
    <property type="component" value="Unassembled WGS sequence"/>
</dbReference>
<dbReference type="EMBL" id="PGGM01000011">
    <property type="protein sequence ID" value="PSH61839.1"/>
    <property type="molecule type" value="Genomic_DNA"/>
</dbReference>
<keyword evidence="3" id="KW-1185">Reference proteome</keyword>
<evidence type="ECO:0000313" key="2">
    <source>
        <dbReference type="EMBL" id="PSH61839.1"/>
    </source>
</evidence>
<dbReference type="AlphaFoldDB" id="A0A2P7B5W8"/>
<dbReference type="InterPro" id="IPR036390">
    <property type="entry name" value="WH_DNA-bd_sf"/>
</dbReference>
<feature type="domain" description="HTH marR-type" evidence="1">
    <location>
        <begin position="46"/>
        <end position="146"/>
    </location>
</feature>
<dbReference type="GO" id="GO:0006950">
    <property type="term" value="P:response to stress"/>
    <property type="evidence" value="ECO:0007669"/>
    <property type="project" value="TreeGrafter"/>
</dbReference>
<dbReference type="InterPro" id="IPR039422">
    <property type="entry name" value="MarR/SlyA-like"/>
</dbReference>
<protein>
    <submittedName>
        <fullName evidence="2">MarR family transcriptional regulator</fullName>
    </submittedName>
</protein>